<dbReference type="AlphaFoldDB" id="A0A7Y0BNZ1"/>
<accession>A0A7Y0BNZ1</accession>
<name>A0A7Y0BNZ1_9SPHN</name>
<sequence>MSLTSRRITLQFTLGQGDFGSAGQDTVTLEGLRCSVNIVRGGLYGGQADVQVWGMSLDLMNRLTVTQKFFFEGRPNNALTISAGDEAGTSVCFTGGILEAWADGRQQPDVMFHVTAVAGLVDLSQPISATSFRGGVDAALAIQQIAGQIGYAFENSGVQATLTNPYKPGSAKAQIESICRDVDCKVDFDETRKVVAIWPKGAARQGSIIEISPATGLVGYPAFSQGGIQITTLYNPALEFGRKFRLKSQFEPANGEWEVYGLAHRLEANVPGGQWFSDIQANYLEFAQ</sequence>
<dbReference type="Pfam" id="PF22759">
    <property type="entry name" value="E217_GP41"/>
    <property type="match status" value="1"/>
</dbReference>
<gene>
    <name evidence="1" type="ORF">HHL27_09030</name>
</gene>
<keyword evidence="2" id="KW-1185">Reference proteome</keyword>
<evidence type="ECO:0000313" key="2">
    <source>
        <dbReference type="Proteomes" id="UP000583556"/>
    </source>
</evidence>
<dbReference type="Proteomes" id="UP000583556">
    <property type="component" value="Unassembled WGS sequence"/>
</dbReference>
<dbReference type="InterPro" id="IPR054496">
    <property type="entry name" value="E217_GP41"/>
</dbReference>
<organism evidence="1 2">
    <name type="scientific">Novosphingobium olei</name>
    <dbReference type="NCBI Taxonomy" id="2728851"/>
    <lineage>
        <taxon>Bacteria</taxon>
        <taxon>Pseudomonadati</taxon>
        <taxon>Pseudomonadota</taxon>
        <taxon>Alphaproteobacteria</taxon>
        <taxon>Sphingomonadales</taxon>
        <taxon>Sphingomonadaceae</taxon>
        <taxon>Novosphingobium</taxon>
    </lineage>
</organism>
<reference evidence="1 2" key="1">
    <citation type="submission" date="2020-04" db="EMBL/GenBank/DDBJ databases">
        <title>Novosphingobium sp. TW-4 isolated from soil.</title>
        <authorList>
            <person name="Dahal R.H."/>
            <person name="Chaudhary D.K."/>
        </authorList>
    </citation>
    <scope>NUCLEOTIDE SEQUENCE [LARGE SCALE GENOMIC DNA]</scope>
    <source>
        <strain evidence="1 2">TW-4</strain>
    </source>
</reference>
<comment type="caution">
    <text evidence="1">The sequence shown here is derived from an EMBL/GenBank/DDBJ whole genome shotgun (WGS) entry which is preliminary data.</text>
</comment>
<dbReference type="RefSeq" id="WP_169493072.1">
    <property type="nucleotide sequence ID" value="NZ_JABBGM010000003.1"/>
</dbReference>
<evidence type="ECO:0000313" key="1">
    <source>
        <dbReference type="EMBL" id="NML93809.1"/>
    </source>
</evidence>
<protein>
    <submittedName>
        <fullName evidence="1">Uncharacterized protein</fullName>
    </submittedName>
</protein>
<proteinExistence type="predicted"/>
<dbReference type="EMBL" id="JABBGM010000003">
    <property type="protein sequence ID" value="NML93809.1"/>
    <property type="molecule type" value="Genomic_DNA"/>
</dbReference>